<keyword evidence="2" id="KW-1185">Reference proteome</keyword>
<organism evidence="1 2">
    <name type="scientific">Sporosarcina thermotolerans</name>
    <dbReference type="NCBI Taxonomy" id="633404"/>
    <lineage>
        <taxon>Bacteria</taxon>
        <taxon>Bacillati</taxon>
        <taxon>Bacillota</taxon>
        <taxon>Bacilli</taxon>
        <taxon>Bacillales</taxon>
        <taxon>Caryophanaceae</taxon>
        <taxon>Sporosarcina</taxon>
    </lineage>
</organism>
<sequence>MNSFSWVGSDRHYIDHPFVQSIGNVTVGLYGGNSSAGQYKNEDGCVIWVGDDWEFAAVLDAHYSAESAALVINTLQKSKQELSVLIAKPGFHHVQEKLLDIFQSDEFLDQCKKVKGETACLICIRKENYLWWFSVGDCVVYVFHPELIALGQFQLNQRQFYEWIGQVNTFDKAVPCFSSGVRELRKGTNHIFMTTDGLLECPGEPFTNPIDLGDILMEGEPVVTLFSIFDKIINNNVRDSTTMIAWTIDISEQGSIPSDFVG</sequence>
<dbReference type="InterPro" id="IPR036457">
    <property type="entry name" value="PPM-type-like_dom_sf"/>
</dbReference>
<dbReference type="Proteomes" id="UP001271648">
    <property type="component" value="Unassembled WGS sequence"/>
</dbReference>
<dbReference type="EMBL" id="JAUBDJ010000001">
    <property type="protein sequence ID" value="MDW0115951.1"/>
    <property type="molecule type" value="Genomic_DNA"/>
</dbReference>
<dbReference type="Gene3D" id="3.60.40.10">
    <property type="entry name" value="PPM-type phosphatase domain"/>
    <property type="match status" value="1"/>
</dbReference>
<accession>A0AAW9A416</accession>
<dbReference type="RefSeq" id="WP_283731546.1">
    <property type="nucleotide sequence ID" value="NZ_CP125968.1"/>
</dbReference>
<dbReference type="AlphaFoldDB" id="A0AAW9A416"/>
<reference evidence="1 2" key="1">
    <citation type="submission" date="2023-06" db="EMBL/GenBank/DDBJ databases">
        <title>Sporosarcina sp. nov., isolated from Korean traditional fermented seafood 'Jeotgal'.</title>
        <authorList>
            <person name="Yang A.I."/>
            <person name="Shin N.-R."/>
        </authorList>
    </citation>
    <scope>NUCLEOTIDE SEQUENCE [LARGE SCALE GENOMIC DNA]</scope>
    <source>
        <strain evidence="1 2">KCTC43456</strain>
    </source>
</reference>
<proteinExistence type="predicted"/>
<dbReference type="SUPFAM" id="SSF81606">
    <property type="entry name" value="PP2C-like"/>
    <property type="match status" value="1"/>
</dbReference>
<evidence type="ECO:0000313" key="1">
    <source>
        <dbReference type="EMBL" id="MDW0115951.1"/>
    </source>
</evidence>
<name>A0AAW9A416_9BACL</name>
<evidence type="ECO:0000313" key="2">
    <source>
        <dbReference type="Proteomes" id="UP001271648"/>
    </source>
</evidence>
<gene>
    <name evidence="1" type="ORF">QTL97_03215</name>
</gene>
<comment type="caution">
    <text evidence="1">The sequence shown here is derived from an EMBL/GenBank/DDBJ whole genome shotgun (WGS) entry which is preliminary data.</text>
</comment>
<protein>
    <submittedName>
        <fullName evidence="1">Protein phosphatase 2C domain-containing protein</fullName>
    </submittedName>
</protein>